<dbReference type="KEGG" id="slan:GV829_08900"/>
<evidence type="ECO:0000313" key="4">
    <source>
        <dbReference type="Proteomes" id="UP000503018"/>
    </source>
</evidence>
<dbReference type="AlphaFoldDB" id="A0A6M4AW66"/>
<dbReference type="NCBIfam" id="NF002043">
    <property type="entry name" value="PRK00870.1"/>
    <property type="match status" value="1"/>
</dbReference>
<evidence type="ECO:0000313" key="3">
    <source>
        <dbReference type="EMBL" id="QJQ32552.1"/>
    </source>
</evidence>
<organism evidence="3 4">
    <name type="scientific">Sphingomonas lacunae</name>
    <dbReference type="NCBI Taxonomy" id="2698828"/>
    <lineage>
        <taxon>Bacteria</taxon>
        <taxon>Pseudomonadati</taxon>
        <taxon>Pseudomonadota</taxon>
        <taxon>Alphaproteobacteria</taxon>
        <taxon>Sphingomonadales</taxon>
        <taxon>Sphingomonadaceae</taxon>
        <taxon>Sphingomonas</taxon>
    </lineage>
</organism>
<dbReference type="RefSeq" id="WP_169945924.1">
    <property type="nucleotide sequence ID" value="NZ_CP053015.1"/>
</dbReference>
<dbReference type="PANTHER" id="PTHR42977:SF3">
    <property type="entry name" value="AB HYDROLASE-1 DOMAIN-CONTAINING PROTEIN"/>
    <property type="match status" value="1"/>
</dbReference>
<dbReference type="SUPFAM" id="SSF53474">
    <property type="entry name" value="alpha/beta-Hydrolases"/>
    <property type="match status" value="1"/>
</dbReference>
<feature type="domain" description="AB hydrolase-1" evidence="2">
    <location>
        <begin position="43"/>
        <end position="159"/>
    </location>
</feature>
<keyword evidence="1" id="KW-0378">Hydrolase</keyword>
<proteinExistence type="predicted"/>
<dbReference type="EMBL" id="CP053015">
    <property type="protein sequence ID" value="QJQ32552.1"/>
    <property type="molecule type" value="Genomic_DNA"/>
</dbReference>
<dbReference type="PRINTS" id="PR00111">
    <property type="entry name" value="ABHYDROLASE"/>
</dbReference>
<evidence type="ECO:0000256" key="1">
    <source>
        <dbReference type="ARBA" id="ARBA00022801"/>
    </source>
</evidence>
<reference evidence="3 4" key="1">
    <citation type="submission" date="2020-01" db="EMBL/GenBank/DDBJ databases">
        <title>Sphingomonas sp. strain CSW-10.</title>
        <authorList>
            <person name="Chen W.-M."/>
        </authorList>
    </citation>
    <scope>NUCLEOTIDE SEQUENCE [LARGE SCALE GENOMIC DNA]</scope>
    <source>
        <strain evidence="3 4">CSW-10</strain>
    </source>
</reference>
<evidence type="ECO:0000259" key="2">
    <source>
        <dbReference type="Pfam" id="PF00561"/>
    </source>
</evidence>
<dbReference type="Proteomes" id="UP000503018">
    <property type="component" value="Chromosome"/>
</dbReference>
<dbReference type="InterPro" id="IPR000639">
    <property type="entry name" value="Epox_hydrolase-like"/>
</dbReference>
<keyword evidence="4" id="KW-1185">Reference proteome</keyword>
<accession>A0A6M4AW66</accession>
<sequence>MQVLRTPDSAFAAISDFPYQPRYHQVTPELRMAYIDEGPRDAPVVLMMHGEPTWSYLYRHMIGPVVAAGYRVVAPDLIGFGRSDKPAAKADYSYAKHVAWVRTLVESLDLNRITLVCQDWGSLVGIRVLTECPDRFHGIALSNGGLPEGGPAPLAFRIWRAFSKYSPIFRISRIVAAGTKRPFSPAEIAAYDAPFPDDSFKAGARIFPSFVPFENNVAVPDQKRAWEVLDQWTKPVICCFSDGDPITRGGESRWIGRVPGTADQPHTTLKGGHFIQEDDPAGFVDCVLKVAGQGR</sequence>
<name>A0A6M4AW66_9SPHN</name>
<dbReference type="Gene3D" id="3.40.50.1820">
    <property type="entry name" value="alpha/beta hydrolase"/>
    <property type="match status" value="1"/>
</dbReference>
<dbReference type="PRINTS" id="PR00412">
    <property type="entry name" value="EPOXHYDRLASE"/>
</dbReference>
<dbReference type="InterPro" id="IPR051340">
    <property type="entry name" value="Haloalkane_dehalogenase"/>
</dbReference>
<dbReference type="Pfam" id="PF00561">
    <property type="entry name" value="Abhydrolase_1"/>
    <property type="match status" value="1"/>
</dbReference>
<dbReference type="InterPro" id="IPR000073">
    <property type="entry name" value="AB_hydrolase_1"/>
</dbReference>
<dbReference type="GO" id="GO:0004301">
    <property type="term" value="F:epoxide hydrolase activity"/>
    <property type="evidence" value="ECO:0007669"/>
    <property type="project" value="TreeGrafter"/>
</dbReference>
<gene>
    <name evidence="3" type="ORF">GV829_08900</name>
</gene>
<dbReference type="InterPro" id="IPR029058">
    <property type="entry name" value="AB_hydrolase_fold"/>
</dbReference>
<protein>
    <submittedName>
        <fullName evidence="3">Haloalkane dehalogenase</fullName>
    </submittedName>
</protein>
<dbReference type="PANTHER" id="PTHR42977">
    <property type="entry name" value="HYDROLASE-RELATED"/>
    <property type="match status" value="1"/>
</dbReference>